<gene>
    <name evidence="1" type="ORF">SAMN02745752_01183</name>
</gene>
<keyword evidence="2" id="KW-1185">Reference proteome</keyword>
<dbReference type="STRING" id="1122209.SAMN02745752_01183"/>
<reference evidence="1 2" key="1">
    <citation type="submission" date="2016-11" db="EMBL/GenBank/DDBJ databases">
        <authorList>
            <person name="Jaros S."/>
            <person name="Januszkiewicz K."/>
            <person name="Wedrychowicz H."/>
        </authorList>
    </citation>
    <scope>NUCLEOTIDE SEQUENCE [LARGE SCALE GENOMIC DNA]</scope>
    <source>
        <strain evidence="1 2">DSM 21637</strain>
    </source>
</reference>
<dbReference type="RefSeq" id="WP_072325427.1">
    <property type="nucleotide sequence ID" value="NZ_FPJW01000003.1"/>
</dbReference>
<evidence type="ECO:0000313" key="2">
    <source>
        <dbReference type="Proteomes" id="UP000182350"/>
    </source>
</evidence>
<dbReference type="EMBL" id="FPJW01000003">
    <property type="protein sequence ID" value="SFX30575.1"/>
    <property type="molecule type" value="Genomic_DNA"/>
</dbReference>
<organism evidence="1 2">
    <name type="scientific">Marinospirillum alkaliphilum DSM 21637</name>
    <dbReference type="NCBI Taxonomy" id="1122209"/>
    <lineage>
        <taxon>Bacteria</taxon>
        <taxon>Pseudomonadati</taxon>
        <taxon>Pseudomonadota</taxon>
        <taxon>Gammaproteobacteria</taxon>
        <taxon>Oceanospirillales</taxon>
        <taxon>Oceanospirillaceae</taxon>
        <taxon>Marinospirillum</taxon>
    </lineage>
</organism>
<accession>A0A1K1W019</accession>
<evidence type="ECO:0008006" key="3">
    <source>
        <dbReference type="Google" id="ProtNLM"/>
    </source>
</evidence>
<name>A0A1K1W019_9GAMM</name>
<dbReference type="Proteomes" id="UP000182350">
    <property type="component" value="Unassembled WGS sequence"/>
</dbReference>
<dbReference type="OrthoDB" id="9785445at2"/>
<sequence>MKNRIKLVLLMLLLAAPMLVSGSMYALQLGIPEKQVARGALLPDLQPLQQWPLDWQASGEWWLVWIADAPCQATCQQLADQWWRVHRALGREADRVYRLRIEMAVNESRPLTEALPGERVVHWQGNAPDWAAPGQTWLVDPEGRVVLAYDADAPAADLHRDLMRLLRVNR</sequence>
<protein>
    <recommendedName>
        <fullName evidence="3">Cytochrome oxidase Cu insertion factor, SCO1/SenC/PrrC family</fullName>
    </recommendedName>
</protein>
<proteinExistence type="predicted"/>
<dbReference type="AlphaFoldDB" id="A0A1K1W019"/>
<evidence type="ECO:0000313" key="1">
    <source>
        <dbReference type="EMBL" id="SFX30575.1"/>
    </source>
</evidence>